<organism evidence="2 3">
    <name type="scientific">Neptunomonas marina</name>
    <dbReference type="NCBI Taxonomy" id="1815562"/>
    <lineage>
        <taxon>Bacteria</taxon>
        <taxon>Pseudomonadati</taxon>
        <taxon>Pseudomonadota</taxon>
        <taxon>Gammaproteobacteria</taxon>
        <taxon>Oceanospirillales</taxon>
        <taxon>Oceanospirillaceae</taxon>
        <taxon>Neptunomonas</taxon>
    </lineage>
</organism>
<accession>A0A437QF15</accession>
<dbReference type="InterPro" id="IPR011604">
    <property type="entry name" value="PDDEXK-like_dom_sf"/>
</dbReference>
<name>A0A437QF15_9GAMM</name>
<dbReference type="InterPro" id="IPR024432">
    <property type="entry name" value="Put_RecE_PDDEXK-like_dom"/>
</dbReference>
<reference evidence="2 3" key="1">
    <citation type="submission" date="2019-01" db="EMBL/GenBank/DDBJ databases">
        <authorList>
            <person name="Chen W.-M."/>
        </authorList>
    </citation>
    <scope>NUCLEOTIDE SEQUENCE [LARGE SCALE GENOMIC DNA]</scope>
    <source>
        <strain evidence="2 3">HPM-16</strain>
    </source>
</reference>
<evidence type="ECO:0000313" key="2">
    <source>
        <dbReference type="EMBL" id="RVU32979.1"/>
    </source>
</evidence>
<dbReference type="Pfam" id="PF12684">
    <property type="entry name" value="DUF3799"/>
    <property type="match status" value="1"/>
</dbReference>
<dbReference type="EMBL" id="SACQ01000001">
    <property type="protein sequence ID" value="RVU32979.1"/>
    <property type="molecule type" value="Genomic_DNA"/>
</dbReference>
<feature type="domain" description="Putative exodeoxyribonuclease 8 PDDEXK-like" evidence="1">
    <location>
        <begin position="42"/>
        <end position="271"/>
    </location>
</feature>
<comment type="caution">
    <text evidence="2">The sequence shown here is derived from an EMBL/GenBank/DDBJ whole genome shotgun (WGS) entry which is preliminary data.</text>
</comment>
<protein>
    <submittedName>
        <fullName evidence="2">Exodeoxyribonuclease VIII</fullName>
    </submittedName>
</protein>
<dbReference type="Gene3D" id="3.90.320.10">
    <property type="match status" value="1"/>
</dbReference>
<evidence type="ECO:0000313" key="3">
    <source>
        <dbReference type="Proteomes" id="UP000282818"/>
    </source>
</evidence>
<sequence>MPANPFDLLEQDQPAIGSVFCAPGFYENLSNADYHAGEGISKSGLDLIAHCPSSLPWSKEAPVDDQKLKAMDFGSALHCLLLEPHNFNSEFIIAPDFNRRTNEGRTQWEAFQQEHDDKIIMTADEWRQLQIMQGSVMAHPTARWIFEQAGINEASIYWTDDETGELCRIRPDRILTNHHIIVDVKKVEGMDRLEKHVEEFRYHVQDAMYSEGYEKHFGVRPQFLFLAVSSSVSAGRYMVDVVELPDDWKQRGHELYRENLETYHRCRVEDDWLHIRSLERPAWAIRQDERRLS</sequence>
<dbReference type="AlphaFoldDB" id="A0A437QF15"/>
<proteinExistence type="predicted"/>
<keyword evidence="3" id="KW-1185">Reference proteome</keyword>
<gene>
    <name evidence="2" type="ORF">EOE65_03235</name>
</gene>
<evidence type="ECO:0000259" key="1">
    <source>
        <dbReference type="Pfam" id="PF12684"/>
    </source>
</evidence>
<dbReference type="Proteomes" id="UP000282818">
    <property type="component" value="Unassembled WGS sequence"/>
</dbReference>